<dbReference type="NCBIfam" id="TIGR01934">
    <property type="entry name" value="MenG_MenH_UbiE"/>
    <property type="match status" value="1"/>
</dbReference>
<feature type="binding site" evidence="6">
    <location>
        <position position="102"/>
    </location>
    <ligand>
        <name>S-adenosyl-L-methionine</name>
        <dbReference type="ChEBI" id="CHEBI:59789"/>
    </ligand>
</feature>
<dbReference type="GO" id="GO:0009060">
    <property type="term" value="P:aerobic respiration"/>
    <property type="evidence" value="ECO:0007669"/>
    <property type="project" value="UniProtKB-UniRule"/>
</dbReference>
<dbReference type="UniPathway" id="UPA00232"/>
<dbReference type="NCBIfam" id="NF001240">
    <property type="entry name" value="PRK00216.1-1"/>
    <property type="match status" value="1"/>
</dbReference>
<feature type="binding site" evidence="6">
    <location>
        <begin position="130"/>
        <end position="131"/>
    </location>
    <ligand>
        <name>S-adenosyl-L-methionine</name>
        <dbReference type="ChEBI" id="CHEBI:59789"/>
    </ligand>
</feature>
<feature type="binding site" evidence="6">
    <location>
        <position position="147"/>
    </location>
    <ligand>
        <name>S-adenosyl-L-methionine</name>
        <dbReference type="ChEBI" id="CHEBI:59789"/>
    </ligand>
</feature>
<dbReference type="EC" id="2.1.1.201" evidence="6"/>
<keyword evidence="2 6" id="KW-0489">Methyltransferase</keyword>
<dbReference type="GO" id="GO:0032259">
    <property type="term" value="P:methylation"/>
    <property type="evidence" value="ECO:0007669"/>
    <property type="project" value="UniProtKB-KW"/>
</dbReference>
<dbReference type="InterPro" id="IPR023576">
    <property type="entry name" value="UbiE/COQ5_MeTrFase_CS"/>
</dbReference>
<dbReference type="Proteomes" id="UP000199698">
    <property type="component" value="Unassembled WGS sequence"/>
</dbReference>
<organism evidence="7 8">
    <name type="scientific">Gilliamella intestini</name>
    <dbReference type="NCBI Taxonomy" id="1798183"/>
    <lineage>
        <taxon>Bacteria</taxon>
        <taxon>Pseudomonadati</taxon>
        <taxon>Pseudomonadota</taxon>
        <taxon>Gammaproteobacteria</taxon>
        <taxon>Orbales</taxon>
        <taxon>Orbaceae</taxon>
        <taxon>Gilliamella</taxon>
    </lineage>
</organism>
<evidence type="ECO:0000256" key="1">
    <source>
        <dbReference type="ARBA" id="ARBA00022428"/>
    </source>
</evidence>
<dbReference type="UniPathway" id="UPA00079">
    <property type="reaction ID" value="UER00169"/>
</dbReference>
<gene>
    <name evidence="6" type="primary">ubiE</name>
    <name evidence="7" type="ORF">GA0061080_100962</name>
</gene>
<comment type="function">
    <text evidence="6">Methyltransferase required for the conversion of demethylmenaquinol (DMKH2) to menaquinol (MKH2) and the conversion of 2-polyprenyl-6-methoxy-1,4-benzoquinol (DDMQH2) to 2-polyprenyl-3-methyl-6-methoxy-1,4-benzoquinol (DMQH2).</text>
</comment>
<dbReference type="PANTHER" id="PTHR43591:SF24">
    <property type="entry name" value="2-METHOXY-6-POLYPRENYL-1,4-BENZOQUINOL METHYLASE, MITOCHONDRIAL"/>
    <property type="match status" value="1"/>
</dbReference>
<dbReference type="PROSITE" id="PS01184">
    <property type="entry name" value="UBIE_2"/>
    <property type="match status" value="1"/>
</dbReference>
<dbReference type="InterPro" id="IPR004033">
    <property type="entry name" value="UbiE/COQ5_MeTrFase"/>
</dbReference>
<dbReference type="EMBL" id="FMBA01000009">
    <property type="protein sequence ID" value="SCB91506.1"/>
    <property type="molecule type" value="Genomic_DNA"/>
</dbReference>
<dbReference type="OrthoDB" id="9808140at2"/>
<evidence type="ECO:0000313" key="8">
    <source>
        <dbReference type="Proteomes" id="UP000199698"/>
    </source>
</evidence>
<dbReference type="STRING" id="1798183.GA0061080_100962"/>
<keyword evidence="3 6" id="KW-0808">Transferase</keyword>
<dbReference type="EC" id="2.1.1.163" evidence="6"/>
<accession>A0A1C4AA70</accession>
<dbReference type="PROSITE" id="PS51608">
    <property type="entry name" value="SAM_MT_UBIE"/>
    <property type="match status" value="1"/>
</dbReference>
<keyword evidence="5 6" id="KW-0949">S-adenosyl-L-methionine</keyword>
<comment type="similarity">
    <text evidence="6">Belongs to the class I-like SAM-binding methyltransferase superfamily. MenG/UbiE family.</text>
</comment>
<keyword evidence="4 6" id="KW-0831">Ubiquinone biosynthesis</keyword>
<comment type="catalytic activity">
    <reaction evidence="6">
        <text>a 2-methoxy-6-(all-trans-polyprenyl)benzene-1,4-diol + S-adenosyl-L-methionine = a 5-methoxy-2-methyl-3-(all-trans-polyprenyl)benzene-1,4-diol + S-adenosyl-L-homocysteine + H(+)</text>
        <dbReference type="Rhea" id="RHEA:28286"/>
        <dbReference type="Rhea" id="RHEA-COMP:10858"/>
        <dbReference type="Rhea" id="RHEA-COMP:10859"/>
        <dbReference type="ChEBI" id="CHEBI:15378"/>
        <dbReference type="ChEBI" id="CHEBI:57856"/>
        <dbReference type="ChEBI" id="CHEBI:59789"/>
        <dbReference type="ChEBI" id="CHEBI:84166"/>
        <dbReference type="ChEBI" id="CHEBI:84167"/>
        <dbReference type="EC" id="2.1.1.201"/>
    </reaction>
</comment>
<keyword evidence="1 6" id="KW-0474">Menaquinone biosynthesis</keyword>
<dbReference type="GO" id="GO:0043770">
    <property type="term" value="F:demethylmenaquinone methyltransferase activity"/>
    <property type="evidence" value="ECO:0007669"/>
    <property type="project" value="UniProtKB-UniRule"/>
</dbReference>
<comment type="pathway">
    <text evidence="6">Quinol/quinone metabolism; menaquinone biosynthesis; menaquinol from 1,4-dihydroxy-2-naphthoate: step 2/2.</text>
</comment>
<name>A0A1C4AA70_9GAMM</name>
<evidence type="ECO:0000256" key="2">
    <source>
        <dbReference type="ARBA" id="ARBA00022603"/>
    </source>
</evidence>
<evidence type="ECO:0000256" key="4">
    <source>
        <dbReference type="ARBA" id="ARBA00022688"/>
    </source>
</evidence>
<dbReference type="Pfam" id="PF01209">
    <property type="entry name" value="Ubie_methyltran"/>
    <property type="match status" value="1"/>
</dbReference>
<comment type="pathway">
    <text evidence="6">Cofactor biosynthesis; ubiquinone biosynthesis.</text>
</comment>
<dbReference type="HAMAP" id="MF_01813">
    <property type="entry name" value="MenG_UbiE_methyltr"/>
    <property type="match status" value="1"/>
</dbReference>
<keyword evidence="8" id="KW-1185">Reference proteome</keyword>
<dbReference type="InterPro" id="IPR029063">
    <property type="entry name" value="SAM-dependent_MTases_sf"/>
</dbReference>
<feature type="binding site" evidence="6">
    <location>
        <position position="81"/>
    </location>
    <ligand>
        <name>S-adenosyl-L-methionine</name>
        <dbReference type="ChEBI" id="CHEBI:59789"/>
    </ligand>
</feature>
<evidence type="ECO:0000256" key="3">
    <source>
        <dbReference type="ARBA" id="ARBA00022679"/>
    </source>
</evidence>
<dbReference type="Gene3D" id="3.40.50.150">
    <property type="entry name" value="Vaccinia Virus protein VP39"/>
    <property type="match status" value="1"/>
</dbReference>
<dbReference type="RefSeq" id="WP_091121431.1">
    <property type="nucleotide sequence ID" value="NZ_FMBA01000009.1"/>
</dbReference>
<evidence type="ECO:0000313" key="7">
    <source>
        <dbReference type="EMBL" id="SCB91506.1"/>
    </source>
</evidence>
<dbReference type="SUPFAM" id="SSF53335">
    <property type="entry name" value="S-adenosyl-L-methionine-dependent methyltransferases"/>
    <property type="match status" value="1"/>
</dbReference>
<proteinExistence type="inferred from homology"/>
<evidence type="ECO:0000256" key="6">
    <source>
        <dbReference type="HAMAP-Rule" id="MF_01813"/>
    </source>
</evidence>
<dbReference type="PANTHER" id="PTHR43591">
    <property type="entry name" value="METHYLTRANSFERASE"/>
    <property type="match status" value="1"/>
</dbReference>
<dbReference type="CDD" id="cd02440">
    <property type="entry name" value="AdoMet_MTases"/>
    <property type="match status" value="1"/>
</dbReference>
<dbReference type="FunFam" id="3.40.50.150:FF:000014">
    <property type="entry name" value="Ubiquinone/menaquinone biosynthesis C-methyltransferase UbiE"/>
    <property type="match status" value="1"/>
</dbReference>
<protein>
    <recommendedName>
        <fullName evidence="6">Ubiquinone/menaquinone biosynthesis C-methyltransferase UbiE</fullName>
        <ecNumber evidence="6">2.1.1.163</ecNumber>
        <ecNumber evidence="6">2.1.1.201</ecNumber>
    </recommendedName>
    <alternativeName>
        <fullName evidence="6">2-methoxy-6-polyprenyl-1,4-benzoquinol methylase</fullName>
    </alternativeName>
    <alternativeName>
        <fullName evidence="6">Demethylmenaquinone methyltransferase</fullName>
    </alternativeName>
</protein>
<dbReference type="PROSITE" id="PS01183">
    <property type="entry name" value="UBIE_1"/>
    <property type="match status" value="1"/>
</dbReference>
<dbReference type="GO" id="GO:0009234">
    <property type="term" value="P:menaquinone biosynthetic process"/>
    <property type="evidence" value="ECO:0007669"/>
    <property type="project" value="UniProtKB-UniRule"/>
</dbReference>
<dbReference type="AlphaFoldDB" id="A0A1C4AA70"/>
<sequence length="258" mass="29373">MSQSSDKSDNTNQEKIDFGYKQVPKQEKVKRVAEVFHSVADKYDVMNDLMSFGIHRIWKKITIEYSSVRKGQKVLDLAGGTGDLTAKFSQLVGDDGLVVLADINESMLKVGRDKLRDKGLIKNIEYVQANAEELPFADNYFDCITISFGLRNVTDKEKALRSMWRVLKPGGRLLILEFSKPQYQILNKAYDLYSFTMLPLMGKIVANDSESYRYLAESIRMHPDQNTLKKMMEDAGFVDVKYHNMTGGIVALHTGFKF</sequence>
<dbReference type="GO" id="GO:0008425">
    <property type="term" value="F:2-methoxy-6-polyprenyl-1,4-benzoquinol methyltransferase activity"/>
    <property type="evidence" value="ECO:0007669"/>
    <property type="project" value="UniProtKB-UniRule"/>
</dbReference>
<reference evidence="8" key="1">
    <citation type="submission" date="2016-08" db="EMBL/GenBank/DDBJ databases">
        <authorList>
            <person name="Varghese N."/>
            <person name="Submissions Spin"/>
        </authorList>
    </citation>
    <scope>NUCLEOTIDE SEQUENCE [LARGE SCALE GENOMIC DNA]</scope>
    <source>
        <strain evidence="8">R-53144</strain>
    </source>
</reference>
<dbReference type="NCBIfam" id="NF001242">
    <property type="entry name" value="PRK00216.1-3"/>
    <property type="match status" value="1"/>
</dbReference>
<evidence type="ECO:0000256" key="5">
    <source>
        <dbReference type="ARBA" id="ARBA00022691"/>
    </source>
</evidence>
<dbReference type="NCBIfam" id="NF001244">
    <property type="entry name" value="PRK00216.1-5"/>
    <property type="match status" value="1"/>
</dbReference>
<comment type="catalytic activity">
    <reaction evidence="6">
        <text>a 2-demethylmenaquinol + S-adenosyl-L-methionine = a menaquinol + S-adenosyl-L-homocysteine + H(+)</text>
        <dbReference type="Rhea" id="RHEA:42640"/>
        <dbReference type="Rhea" id="RHEA-COMP:9539"/>
        <dbReference type="Rhea" id="RHEA-COMP:9563"/>
        <dbReference type="ChEBI" id="CHEBI:15378"/>
        <dbReference type="ChEBI" id="CHEBI:18151"/>
        <dbReference type="ChEBI" id="CHEBI:55437"/>
        <dbReference type="ChEBI" id="CHEBI:57856"/>
        <dbReference type="ChEBI" id="CHEBI:59789"/>
        <dbReference type="EC" id="2.1.1.163"/>
    </reaction>
</comment>